<protein>
    <submittedName>
        <fullName evidence="3">LLM class flavin-dependent oxidoreductase</fullName>
    </submittedName>
</protein>
<keyword evidence="1" id="KW-0560">Oxidoreductase</keyword>
<dbReference type="InterPro" id="IPR050564">
    <property type="entry name" value="F420-G6PD/mer"/>
</dbReference>
<feature type="domain" description="Luciferase-like" evidence="2">
    <location>
        <begin position="17"/>
        <end position="234"/>
    </location>
</feature>
<evidence type="ECO:0000259" key="2">
    <source>
        <dbReference type="Pfam" id="PF00296"/>
    </source>
</evidence>
<name>A0ABP5FU00_9MICO</name>
<dbReference type="Proteomes" id="UP001501196">
    <property type="component" value="Unassembled WGS sequence"/>
</dbReference>
<proteinExistence type="predicted"/>
<evidence type="ECO:0000313" key="3">
    <source>
        <dbReference type="EMBL" id="GAA2034011.1"/>
    </source>
</evidence>
<reference evidence="4" key="1">
    <citation type="journal article" date="2019" name="Int. J. Syst. Evol. Microbiol.">
        <title>The Global Catalogue of Microorganisms (GCM) 10K type strain sequencing project: providing services to taxonomists for standard genome sequencing and annotation.</title>
        <authorList>
            <consortium name="The Broad Institute Genomics Platform"/>
            <consortium name="The Broad Institute Genome Sequencing Center for Infectious Disease"/>
            <person name="Wu L."/>
            <person name="Ma J."/>
        </authorList>
    </citation>
    <scope>NUCLEOTIDE SEQUENCE [LARGE SCALE GENOMIC DNA]</scope>
    <source>
        <strain evidence="4">JCM 15672</strain>
    </source>
</reference>
<dbReference type="InterPro" id="IPR011251">
    <property type="entry name" value="Luciferase-like_dom"/>
</dbReference>
<dbReference type="Gene3D" id="3.20.20.30">
    <property type="entry name" value="Luciferase-like domain"/>
    <property type="match status" value="1"/>
</dbReference>
<dbReference type="PANTHER" id="PTHR43244">
    <property type="match status" value="1"/>
</dbReference>
<sequence length="293" mass="31018">MPDYGRPIEFGTFITPSALDPQRPVALALASEAAGLEFATFQDHPYQPRFLDTWTLMTWVGARTNRIRISANVHNLLLRPPAVLARAAASLDLLTGGRAVLALGAGGFAPAAVAMGAPNRTPAEQAGALGEAIVVIRELQDVDAQGGVFLHHAYYPIRGAKRGPAPVQRPMPIWLGVTKPKGLRLVGRAADGWLPSLGRLEHGPASLDAGHAVIDEAARVAGREPRDIRRLLNVGPREADPEVLADLATRHGVDTFIVTGDDEALIAELGARIAPETRALVAERRSAAGVPTA</sequence>
<evidence type="ECO:0000313" key="4">
    <source>
        <dbReference type="Proteomes" id="UP001501196"/>
    </source>
</evidence>
<dbReference type="InterPro" id="IPR036661">
    <property type="entry name" value="Luciferase-like_sf"/>
</dbReference>
<dbReference type="PANTHER" id="PTHR43244:SF1">
    <property type="entry name" value="5,10-METHYLENETETRAHYDROMETHANOPTERIN REDUCTASE"/>
    <property type="match status" value="1"/>
</dbReference>
<comment type="caution">
    <text evidence="3">The sequence shown here is derived from an EMBL/GenBank/DDBJ whole genome shotgun (WGS) entry which is preliminary data.</text>
</comment>
<organism evidence="3 4">
    <name type="scientific">Agromyces tropicus</name>
    <dbReference type="NCBI Taxonomy" id="555371"/>
    <lineage>
        <taxon>Bacteria</taxon>
        <taxon>Bacillati</taxon>
        <taxon>Actinomycetota</taxon>
        <taxon>Actinomycetes</taxon>
        <taxon>Micrococcales</taxon>
        <taxon>Microbacteriaceae</taxon>
        <taxon>Agromyces</taxon>
    </lineage>
</organism>
<keyword evidence="4" id="KW-1185">Reference proteome</keyword>
<gene>
    <name evidence="3" type="ORF">GCM10009819_17660</name>
</gene>
<evidence type="ECO:0000256" key="1">
    <source>
        <dbReference type="ARBA" id="ARBA00023002"/>
    </source>
</evidence>
<dbReference type="RefSeq" id="WP_344371918.1">
    <property type="nucleotide sequence ID" value="NZ_BAAAPW010000002.1"/>
</dbReference>
<dbReference type="EMBL" id="BAAAPW010000002">
    <property type="protein sequence ID" value="GAA2034011.1"/>
    <property type="molecule type" value="Genomic_DNA"/>
</dbReference>
<dbReference type="SUPFAM" id="SSF51679">
    <property type="entry name" value="Bacterial luciferase-like"/>
    <property type="match status" value="1"/>
</dbReference>
<accession>A0ABP5FU00</accession>
<dbReference type="Pfam" id="PF00296">
    <property type="entry name" value="Bac_luciferase"/>
    <property type="match status" value="1"/>
</dbReference>